<dbReference type="Gene3D" id="3.40.50.1820">
    <property type="entry name" value="alpha/beta hydrolase"/>
    <property type="match status" value="1"/>
</dbReference>
<dbReference type="Proteomes" id="UP001519363">
    <property type="component" value="Unassembled WGS sequence"/>
</dbReference>
<gene>
    <name evidence="2" type="ORF">JOF53_002745</name>
</gene>
<accession>A0ABS5ABA3</accession>
<dbReference type="PANTHER" id="PTHR43798">
    <property type="entry name" value="MONOACYLGLYCEROL LIPASE"/>
    <property type="match status" value="1"/>
</dbReference>
<proteinExistence type="predicted"/>
<dbReference type="SUPFAM" id="SSF53474">
    <property type="entry name" value="alpha/beta-Hydrolases"/>
    <property type="match status" value="1"/>
</dbReference>
<dbReference type="InterPro" id="IPR000073">
    <property type="entry name" value="AB_hydrolase_1"/>
</dbReference>
<evidence type="ECO:0000259" key="1">
    <source>
        <dbReference type="Pfam" id="PF12697"/>
    </source>
</evidence>
<sequence>MAGVLSTGYGRVHTEVSGAGPLVVLCAGLGGGWFDWPAVRALLEPDYRVLSFDRPGTGESGPALAPPSLAREVGVLDAVLGPERAVLVGHSIAGLHVEGYARLRPERVAGAVLLDPSPEPPGVGRPWDGEAATARLLLALGRVPGLTALGRRLAGWWGPASRRSVLRSASVSGCERAPLPQVEAVYRRPEVLGAVLAELAAYPDLVAELEAVRARHPVPDVPWLVLTAADALGRSGRSRRTLAAHARLARLAPRGGHQVLPRCGHMVPLDRPDAVAGAVRLVNPV</sequence>
<evidence type="ECO:0000313" key="2">
    <source>
        <dbReference type="EMBL" id="MBP2473873.1"/>
    </source>
</evidence>
<protein>
    <submittedName>
        <fullName evidence="2">Pimeloyl-ACP methyl ester carboxylesterase</fullName>
    </submittedName>
</protein>
<reference evidence="2 3" key="1">
    <citation type="submission" date="2021-03" db="EMBL/GenBank/DDBJ databases">
        <title>Sequencing the genomes of 1000 actinobacteria strains.</title>
        <authorList>
            <person name="Klenk H.-P."/>
        </authorList>
    </citation>
    <scope>NUCLEOTIDE SEQUENCE [LARGE SCALE GENOMIC DNA]</scope>
    <source>
        <strain evidence="2 3">DSM 44580</strain>
    </source>
</reference>
<organism evidence="2 3">
    <name type="scientific">Crossiella equi</name>
    <dbReference type="NCBI Taxonomy" id="130796"/>
    <lineage>
        <taxon>Bacteria</taxon>
        <taxon>Bacillati</taxon>
        <taxon>Actinomycetota</taxon>
        <taxon>Actinomycetes</taxon>
        <taxon>Pseudonocardiales</taxon>
        <taxon>Pseudonocardiaceae</taxon>
        <taxon>Crossiella</taxon>
    </lineage>
</organism>
<dbReference type="Pfam" id="PF12697">
    <property type="entry name" value="Abhydrolase_6"/>
    <property type="match status" value="1"/>
</dbReference>
<comment type="caution">
    <text evidence="2">The sequence shown here is derived from an EMBL/GenBank/DDBJ whole genome shotgun (WGS) entry which is preliminary data.</text>
</comment>
<feature type="domain" description="AB hydrolase-1" evidence="1">
    <location>
        <begin position="23"/>
        <end position="277"/>
    </location>
</feature>
<dbReference type="InterPro" id="IPR029058">
    <property type="entry name" value="AB_hydrolase_fold"/>
</dbReference>
<evidence type="ECO:0000313" key="3">
    <source>
        <dbReference type="Proteomes" id="UP001519363"/>
    </source>
</evidence>
<dbReference type="EMBL" id="JAGIOO010000001">
    <property type="protein sequence ID" value="MBP2473873.1"/>
    <property type="molecule type" value="Genomic_DNA"/>
</dbReference>
<name>A0ABS5ABA3_9PSEU</name>
<dbReference type="InterPro" id="IPR050266">
    <property type="entry name" value="AB_hydrolase_sf"/>
</dbReference>
<dbReference type="RefSeq" id="WP_158103500.1">
    <property type="nucleotide sequence ID" value="NZ_JAGIOO010000001.1"/>
</dbReference>
<keyword evidence="3" id="KW-1185">Reference proteome</keyword>